<keyword evidence="4" id="KW-1185">Reference proteome</keyword>
<accession>A0A2A9HF21</accession>
<dbReference type="Gene3D" id="3.90.190.10">
    <property type="entry name" value="Protein tyrosine phosphatase superfamily"/>
    <property type="match status" value="1"/>
</dbReference>
<protein>
    <submittedName>
        <fullName evidence="3">Protein-tyrosine phosphatase</fullName>
    </submittedName>
</protein>
<evidence type="ECO:0000313" key="4">
    <source>
        <dbReference type="Proteomes" id="UP000223071"/>
    </source>
</evidence>
<sequence>MHDTAIPGDLEGVHNFRPVGPYRVAGGRTMRPGRLFRSGALEPMTPRDREVLERVIGVRTILDLRHPDELAMANGPHPLSDRVVWLSIFREEWRQEDLIAELNGLYGQGPSPQRYLHYLEIGGDRLARAFELFAEEPRYPFLVHCTAGKDRTGVLVGMIMDVLGADPADIAHEYGLSDASIDRLLAYLRASGRQLEGTEEEIRARLSTPPERMAGFIELLHREHGGAEAFFRKQGVSEATIDRVRELLTI</sequence>
<gene>
    <name evidence="3" type="ORF">A9A59_0913</name>
</gene>
<dbReference type="SUPFAM" id="SSF52799">
    <property type="entry name" value="(Phosphotyrosine protein) phosphatases II"/>
    <property type="match status" value="1"/>
</dbReference>
<dbReference type="PROSITE" id="PS00383">
    <property type="entry name" value="TYR_PHOSPHATASE_1"/>
    <property type="match status" value="1"/>
</dbReference>
<feature type="domain" description="Tyrosine specific protein phosphatases" evidence="2">
    <location>
        <begin position="124"/>
        <end position="203"/>
    </location>
</feature>
<proteinExistence type="inferred from homology"/>
<dbReference type="PANTHER" id="PTHR31126">
    <property type="entry name" value="TYROSINE-PROTEIN PHOSPHATASE"/>
    <property type="match status" value="1"/>
</dbReference>
<name>A0A2A9HF21_TEPT2</name>
<dbReference type="PANTHER" id="PTHR31126:SF1">
    <property type="entry name" value="TYROSINE SPECIFIC PROTEIN PHOSPHATASES DOMAIN-CONTAINING PROTEIN"/>
    <property type="match status" value="1"/>
</dbReference>
<dbReference type="EMBL" id="PDJQ01000001">
    <property type="protein sequence ID" value="PFG73710.1"/>
    <property type="molecule type" value="Genomic_DNA"/>
</dbReference>
<dbReference type="InterPro" id="IPR029021">
    <property type="entry name" value="Prot-tyrosine_phosphatase-like"/>
</dbReference>
<evidence type="ECO:0000313" key="3">
    <source>
        <dbReference type="EMBL" id="PFG73710.1"/>
    </source>
</evidence>
<evidence type="ECO:0000256" key="1">
    <source>
        <dbReference type="ARBA" id="ARBA00009580"/>
    </source>
</evidence>
<organism evidence="3 4">
    <name type="scientific">Tepidiforma thermophila (strain KCTC 52669 / CGMCC 1.13589 / G233)</name>
    <dbReference type="NCBI Taxonomy" id="2761530"/>
    <lineage>
        <taxon>Bacteria</taxon>
        <taxon>Bacillati</taxon>
        <taxon>Chloroflexota</taxon>
        <taxon>Tepidiformia</taxon>
        <taxon>Tepidiformales</taxon>
        <taxon>Tepidiformaceae</taxon>
        <taxon>Tepidiforma</taxon>
    </lineage>
</organism>
<evidence type="ECO:0000259" key="2">
    <source>
        <dbReference type="PROSITE" id="PS50056"/>
    </source>
</evidence>
<reference evidence="3 4" key="1">
    <citation type="submission" date="2017-09" db="EMBL/GenBank/DDBJ databases">
        <title>Sequencing the genomes of two abundant thermophiles in Great Basin hot springs: Thermocrinis jamiesonii and novel Chloroflexi Thermoflexus hugenholtzii.</title>
        <authorList>
            <person name="Hedlund B."/>
        </authorList>
    </citation>
    <scope>NUCLEOTIDE SEQUENCE [LARGE SCALE GENOMIC DNA]</scope>
    <source>
        <strain evidence="3 4">G233</strain>
    </source>
</reference>
<dbReference type="Proteomes" id="UP000223071">
    <property type="component" value="Unassembled WGS sequence"/>
</dbReference>
<dbReference type="InterPro" id="IPR016130">
    <property type="entry name" value="Tyr_Pase_AS"/>
</dbReference>
<dbReference type="PROSITE" id="PS50056">
    <property type="entry name" value="TYR_PHOSPHATASE_2"/>
    <property type="match status" value="1"/>
</dbReference>
<comment type="similarity">
    <text evidence="1">Belongs to the protein-tyrosine phosphatase family.</text>
</comment>
<dbReference type="RefSeq" id="WP_098503153.1">
    <property type="nucleotide sequence ID" value="NZ_PDJQ01000001.1"/>
</dbReference>
<dbReference type="GO" id="GO:0004721">
    <property type="term" value="F:phosphoprotein phosphatase activity"/>
    <property type="evidence" value="ECO:0007669"/>
    <property type="project" value="InterPro"/>
</dbReference>
<dbReference type="InterPro" id="IPR026893">
    <property type="entry name" value="Tyr/Ser_Pase_IphP-type"/>
</dbReference>
<comment type="caution">
    <text evidence="3">The sequence shown here is derived from an EMBL/GenBank/DDBJ whole genome shotgun (WGS) entry which is preliminary data.</text>
</comment>
<dbReference type="AlphaFoldDB" id="A0A2A9HF21"/>
<dbReference type="InterPro" id="IPR000387">
    <property type="entry name" value="Tyr_Pase_dom"/>
</dbReference>
<dbReference type="Pfam" id="PF13350">
    <property type="entry name" value="Y_phosphatase3"/>
    <property type="match status" value="1"/>
</dbReference>